<reference evidence="3" key="1">
    <citation type="submission" date="2018-04" db="EMBL/GenBank/DDBJ databases">
        <authorList>
            <person name="Lucker S."/>
            <person name="Sakoula D."/>
        </authorList>
    </citation>
    <scope>NUCLEOTIDE SEQUENCE [LARGE SCALE GENOMIC DNA]</scope>
</reference>
<dbReference type="OrthoDB" id="9798676at2"/>
<evidence type="ECO:0000259" key="1">
    <source>
        <dbReference type="Pfam" id="PF13723"/>
    </source>
</evidence>
<dbReference type="EMBL" id="OUNR01000012">
    <property type="protein sequence ID" value="SPP64784.1"/>
    <property type="molecule type" value="Genomic_DNA"/>
</dbReference>
<dbReference type="Gene3D" id="3.40.47.10">
    <property type="match status" value="1"/>
</dbReference>
<gene>
    <name evidence="2" type="ORF">NITLEN_20424</name>
</gene>
<evidence type="ECO:0000313" key="3">
    <source>
        <dbReference type="Proteomes" id="UP000248168"/>
    </source>
</evidence>
<proteinExistence type="predicted"/>
<dbReference type="Pfam" id="PF13723">
    <property type="entry name" value="Ketoacyl-synt_2"/>
    <property type="match status" value="1"/>
</dbReference>
<dbReference type="InterPro" id="IPR014030">
    <property type="entry name" value="Ketoacyl_synth_N"/>
</dbReference>
<evidence type="ECO:0000313" key="2">
    <source>
        <dbReference type="EMBL" id="SPP64784.1"/>
    </source>
</evidence>
<dbReference type="InParanoid" id="A0A330L4M2"/>
<accession>A0A330L4M2</accession>
<feature type="domain" description="Beta-ketoacyl synthase-like N-terminal" evidence="1">
    <location>
        <begin position="33"/>
        <end position="197"/>
    </location>
</feature>
<dbReference type="RefSeq" id="WP_121989117.1">
    <property type="nucleotide sequence ID" value="NZ_OUNR01000012.1"/>
</dbReference>
<protein>
    <recommendedName>
        <fullName evidence="1">Beta-ketoacyl synthase-like N-terminal domain-containing protein</fullName>
    </recommendedName>
</protein>
<keyword evidence="3" id="KW-1185">Reference proteome</keyword>
<dbReference type="AlphaFoldDB" id="A0A330L4M2"/>
<dbReference type="InterPro" id="IPR016039">
    <property type="entry name" value="Thiolase-like"/>
</dbReference>
<dbReference type="GO" id="GO:0016746">
    <property type="term" value="F:acyltransferase activity"/>
    <property type="evidence" value="ECO:0007669"/>
    <property type="project" value="InterPro"/>
</dbReference>
<organism evidence="2 3">
    <name type="scientific">Nitrospira lenta</name>
    <dbReference type="NCBI Taxonomy" id="1436998"/>
    <lineage>
        <taxon>Bacteria</taxon>
        <taxon>Pseudomonadati</taxon>
        <taxon>Nitrospirota</taxon>
        <taxon>Nitrospiria</taxon>
        <taxon>Nitrospirales</taxon>
        <taxon>Nitrospiraceae</taxon>
        <taxon>Nitrospira</taxon>
    </lineage>
</organism>
<dbReference type="SUPFAM" id="SSF53901">
    <property type="entry name" value="Thiolase-like"/>
    <property type="match status" value="1"/>
</dbReference>
<sequence length="266" mass="28350">MRVGILGVGLLAAGLEGWLIGREVLAGTRPFDPAKVPDPDASLLPANERRRSSDCVRWAVQVAQEAMAQSGLDPHDVATVFASSGGEMDVLDKLCRALATAERVVSPTLFHQSVHNTAAGYWGIATSCQQSSTALSCYDDSCAAGLLEAVTYACVEARPVLFVAYDLPAPAPLNGARPIASAFAAAVVFTPLAEQAPARATVRLTTAAGHDVSSAFSHEFERLRLDNPAARLLPVLQALAMERRATINLNWLDDQRVTVEVESCRR</sequence>
<dbReference type="Proteomes" id="UP000248168">
    <property type="component" value="Unassembled WGS sequence"/>
</dbReference>
<name>A0A330L4M2_9BACT</name>